<feature type="domain" description="Rad50/SbcC-type AAA" evidence="5">
    <location>
        <begin position="5"/>
        <end position="244"/>
    </location>
</feature>
<dbReference type="Pfam" id="PF13476">
    <property type="entry name" value="AAA_23"/>
    <property type="match status" value="1"/>
</dbReference>
<comment type="similarity">
    <text evidence="1">Belongs to the SMC family. SbcC subfamily.</text>
</comment>
<comment type="caution">
    <text evidence="6">The sequence shown here is derived from an EMBL/GenBank/DDBJ whole genome shotgun (WGS) entry which is preliminary data.</text>
</comment>
<dbReference type="Gene3D" id="3.40.50.300">
    <property type="entry name" value="P-loop containing nucleotide triphosphate hydrolases"/>
    <property type="match status" value="2"/>
</dbReference>
<reference evidence="6" key="1">
    <citation type="submission" date="2024-01" db="EMBL/GenBank/DDBJ databases">
        <title>Bank of Algae and Cyanobacteria of the Azores (BACA) strain genomes.</title>
        <authorList>
            <person name="Luz R."/>
            <person name="Cordeiro R."/>
            <person name="Fonseca A."/>
            <person name="Goncalves V."/>
        </authorList>
    </citation>
    <scope>NUCLEOTIDE SEQUENCE</scope>
    <source>
        <strain evidence="6">BACA0141</strain>
    </source>
</reference>
<protein>
    <recommendedName>
        <fullName evidence="3">Nuclease SbcCD subunit C</fullName>
    </recommendedName>
</protein>
<evidence type="ECO:0000256" key="1">
    <source>
        <dbReference type="ARBA" id="ARBA00006930"/>
    </source>
</evidence>
<proteinExistence type="inferred from homology"/>
<dbReference type="GO" id="GO:0006302">
    <property type="term" value="P:double-strand break repair"/>
    <property type="evidence" value="ECO:0007669"/>
    <property type="project" value="InterPro"/>
</dbReference>
<dbReference type="GO" id="GO:0016887">
    <property type="term" value="F:ATP hydrolysis activity"/>
    <property type="evidence" value="ECO:0007669"/>
    <property type="project" value="InterPro"/>
</dbReference>
<feature type="coiled-coil region" evidence="4">
    <location>
        <begin position="395"/>
        <end position="479"/>
    </location>
</feature>
<comment type="subunit">
    <text evidence="2">Heterodimer of SbcC and SbcD.</text>
</comment>
<evidence type="ECO:0000256" key="4">
    <source>
        <dbReference type="SAM" id="Coils"/>
    </source>
</evidence>
<name>A0AAW9PWL0_9CYAN</name>
<dbReference type="PANTHER" id="PTHR32114">
    <property type="entry name" value="ABC TRANSPORTER ABCH.3"/>
    <property type="match status" value="1"/>
</dbReference>
<evidence type="ECO:0000259" key="5">
    <source>
        <dbReference type="Pfam" id="PF13476"/>
    </source>
</evidence>
<evidence type="ECO:0000313" key="7">
    <source>
        <dbReference type="Proteomes" id="UP001333818"/>
    </source>
</evidence>
<gene>
    <name evidence="6" type="ORF">V2H45_22940</name>
</gene>
<evidence type="ECO:0000256" key="3">
    <source>
        <dbReference type="ARBA" id="ARBA00013368"/>
    </source>
</evidence>
<evidence type="ECO:0000256" key="2">
    <source>
        <dbReference type="ARBA" id="ARBA00011322"/>
    </source>
</evidence>
<evidence type="ECO:0000313" key="6">
    <source>
        <dbReference type="EMBL" id="MEE3719602.1"/>
    </source>
</evidence>
<organism evidence="6 7">
    <name type="scientific">Tumidithrix elongata BACA0141</name>
    <dbReference type="NCBI Taxonomy" id="2716417"/>
    <lineage>
        <taxon>Bacteria</taxon>
        <taxon>Bacillati</taxon>
        <taxon>Cyanobacteriota</taxon>
        <taxon>Cyanophyceae</taxon>
        <taxon>Pseudanabaenales</taxon>
        <taxon>Pseudanabaenaceae</taxon>
        <taxon>Tumidithrix</taxon>
        <taxon>Tumidithrix elongata</taxon>
    </lineage>
</organism>
<dbReference type="AlphaFoldDB" id="A0AAW9PWL0"/>
<dbReference type="SUPFAM" id="SSF52540">
    <property type="entry name" value="P-loop containing nucleoside triphosphate hydrolases"/>
    <property type="match status" value="1"/>
</dbReference>
<keyword evidence="7" id="KW-1185">Reference proteome</keyword>
<dbReference type="InterPro" id="IPR027417">
    <property type="entry name" value="P-loop_NTPase"/>
</dbReference>
<sequence length="692" mass="79423">MKLISIKLFNFRCFYQQTPEIVLARSDDRNITVMHGNNGTGKTSLLNGFTWVLYEKFTAAFGDPEQLVNRQAIAESQPNQAVECWAEVLFEHDSKRYRVKRQCRAYKRNISEERIIDYSKSELLLLVSGDDGRWTPHKQMPEAVINGILPKSLHQYFFFDGERIEQIVRSDNRNEIAEATKKLLGVQVLDNAIKHLKEAKKSLEEELKSVGDAQTKTLISQKQQIDRDITALEARLEEIDREVECQAQLRRDCSQRLAELGGVEEIQKRREALEAQERDNRDNLRRVKNELKQAISTQGYSVFLPNAIADFRELVGGLHERGELPADIKQTFVLDLLERQRCICGAELHEGSPNYEQVKTWLDKAGLADVETATLKLEGFVDEVEKQATDFWQGIDTKQANINHLKSNISRLELELEAIRDQLRHSPIEDIRQMQTRIDQVDRKVEDLNLEKGAKQQKITDYRLQIENLSKQIKNSKQNEGKQKLAQKRINAAQEAIDLLIDLKANRNELFRKQLEARIDQIFSQISFKALTPRLSEKYELSLVETVAGQEVQSGASTGENQILSLSFIGSIIDCVREWSKTGLVMGPDSSTFPIVMDSPFGSLDEIYRRQVARLIPRLANQLVVMVTKTQWRIEVAEEMTARIGKEYVFVFNSNKPDPQTDEIVLYGTSYPLVRESAYEYEYTEVVEVSHG</sequence>
<dbReference type="RefSeq" id="WP_330486038.1">
    <property type="nucleotide sequence ID" value="NZ_JAZBJZ010000148.1"/>
</dbReference>
<dbReference type="Proteomes" id="UP001333818">
    <property type="component" value="Unassembled WGS sequence"/>
</dbReference>
<dbReference type="InterPro" id="IPR038729">
    <property type="entry name" value="Rad50/SbcC_AAA"/>
</dbReference>
<accession>A0AAW9PWL0</accession>
<keyword evidence="4" id="KW-0175">Coiled coil</keyword>
<feature type="coiled-coil region" evidence="4">
    <location>
        <begin position="186"/>
        <end position="294"/>
    </location>
</feature>
<dbReference type="PANTHER" id="PTHR32114:SF2">
    <property type="entry name" value="ABC TRANSPORTER ABCH.3"/>
    <property type="match status" value="1"/>
</dbReference>
<dbReference type="EMBL" id="JAZBJZ010000148">
    <property type="protein sequence ID" value="MEE3719602.1"/>
    <property type="molecule type" value="Genomic_DNA"/>
</dbReference>